<comment type="caution">
    <text evidence="1">The sequence shown here is derived from an EMBL/GenBank/DDBJ whole genome shotgun (WGS) entry which is preliminary data.</text>
</comment>
<evidence type="ECO:0000313" key="1">
    <source>
        <dbReference type="EMBL" id="KAJ7998104.1"/>
    </source>
</evidence>
<proteinExistence type="predicted"/>
<keyword evidence="2" id="KW-1185">Reference proteome</keyword>
<organism evidence="1 2">
    <name type="scientific">Dallia pectoralis</name>
    <name type="common">Alaska blackfish</name>
    <dbReference type="NCBI Taxonomy" id="75939"/>
    <lineage>
        <taxon>Eukaryota</taxon>
        <taxon>Metazoa</taxon>
        <taxon>Chordata</taxon>
        <taxon>Craniata</taxon>
        <taxon>Vertebrata</taxon>
        <taxon>Euteleostomi</taxon>
        <taxon>Actinopterygii</taxon>
        <taxon>Neopterygii</taxon>
        <taxon>Teleostei</taxon>
        <taxon>Protacanthopterygii</taxon>
        <taxon>Esociformes</taxon>
        <taxon>Umbridae</taxon>
        <taxon>Dallia</taxon>
    </lineage>
</organism>
<protein>
    <submittedName>
        <fullName evidence="1">Uncharacterized protein</fullName>
    </submittedName>
</protein>
<evidence type="ECO:0000313" key="2">
    <source>
        <dbReference type="Proteomes" id="UP001157502"/>
    </source>
</evidence>
<accession>A0ACC2G3C7</accession>
<dbReference type="Proteomes" id="UP001157502">
    <property type="component" value="Chromosome 18"/>
</dbReference>
<gene>
    <name evidence="1" type="ORF">DPEC_G00219100</name>
</gene>
<name>A0ACC2G3C7_DALPE</name>
<reference evidence="1" key="1">
    <citation type="submission" date="2021-05" db="EMBL/GenBank/DDBJ databases">
        <authorList>
            <person name="Pan Q."/>
            <person name="Jouanno E."/>
            <person name="Zahm M."/>
            <person name="Klopp C."/>
            <person name="Cabau C."/>
            <person name="Louis A."/>
            <person name="Berthelot C."/>
            <person name="Parey E."/>
            <person name="Roest Crollius H."/>
            <person name="Montfort J."/>
            <person name="Robinson-Rechavi M."/>
            <person name="Bouchez O."/>
            <person name="Lampietro C."/>
            <person name="Lopez Roques C."/>
            <person name="Donnadieu C."/>
            <person name="Postlethwait J."/>
            <person name="Bobe J."/>
            <person name="Dillon D."/>
            <person name="Chandos A."/>
            <person name="von Hippel F."/>
            <person name="Guiguen Y."/>
        </authorList>
    </citation>
    <scope>NUCLEOTIDE SEQUENCE</scope>
    <source>
        <strain evidence="1">YG-Jan2019</strain>
    </source>
</reference>
<sequence length="99" mass="11142">MDISPSQTDHPHTPLLTIPSSCLLSGLVDSEQVQVEFDSSALVDVQVGEPHREREHNQQQQEFELLPDFLHREAQHPAPTSSGYRLSTMEEMPDPIVNL</sequence>
<dbReference type="EMBL" id="CM055745">
    <property type="protein sequence ID" value="KAJ7998104.1"/>
    <property type="molecule type" value="Genomic_DNA"/>
</dbReference>